<keyword evidence="1" id="KW-1133">Transmembrane helix</keyword>
<gene>
    <name evidence="2" type="ORF">F6B43_04980</name>
</gene>
<accession>A0A5J5J832</accession>
<evidence type="ECO:0000313" key="3">
    <source>
        <dbReference type="Proteomes" id="UP000325827"/>
    </source>
</evidence>
<dbReference type="RefSeq" id="WP_150447750.1">
    <property type="nucleotide sequence ID" value="NZ_VYSA01000001.1"/>
</dbReference>
<keyword evidence="1" id="KW-0472">Membrane</keyword>
<feature type="transmembrane region" description="Helical" evidence="1">
    <location>
        <begin position="143"/>
        <end position="165"/>
    </location>
</feature>
<feature type="transmembrane region" description="Helical" evidence="1">
    <location>
        <begin position="63"/>
        <end position="81"/>
    </location>
</feature>
<organism evidence="2 3">
    <name type="scientific">Microbacterium rhizomatis</name>
    <dbReference type="NCBI Taxonomy" id="1631477"/>
    <lineage>
        <taxon>Bacteria</taxon>
        <taxon>Bacillati</taxon>
        <taxon>Actinomycetota</taxon>
        <taxon>Actinomycetes</taxon>
        <taxon>Micrococcales</taxon>
        <taxon>Microbacteriaceae</taxon>
        <taxon>Microbacterium</taxon>
    </lineage>
</organism>
<keyword evidence="1" id="KW-0812">Transmembrane</keyword>
<reference evidence="3" key="1">
    <citation type="submission" date="2019-09" db="EMBL/GenBank/DDBJ databases">
        <title>Mumia zhuanghuii sp. nov. isolated from the intestinal contents of plateau pika (Ochotona curzoniae) in the Qinghai-Tibet plateau of China.</title>
        <authorList>
            <person name="Tian Z."/>
        </authorList>
    </citation>
    <scope>NUCLEOTIDE SEQUENCE [LARGE SCALE GENOMIC DNA]</scope>
    <source>
        <strain evidence="3">JCM 30598</strain>
    </source>
</reference>
<dbReference type="Proteomes" id="UP000325827">
    <property type="component" value="Unassembled WGS sequence"/>
</dbReference>
<feature type="transmembrane region" description="Helical" evidence="1">
    <location>
        <begin position="39"/>
        <end position="57"/>
    </location>
</feature>
<keyword evidence="3" id="KW-1185">Reference proteome</keyword>
<dbReference type="AlphaFoldDB" id="A0A5J5J832"/>
<sequence length="208" mass="21438">MVLSPEAILVLILSIFLFLVLSVTLTLVIVSKRSPTDPVLIVAASLVVLALLVVAVSPLKVPIVVGMVLAMLGTAVAALGGDPITRRILAFATHGNVRDGESGGILLRAPSPAADAVDAVDPAIGASSGDVREVMRGGTTIGYLERIAVVVAIIAGFPEALAVVVAVKGVGRFSELVAPESRERFIIGTMSSLLWACLVGALVRLSIW</sequence>
<feature type="transmembrane region" description="Helical" evidence="1">
    <location>
        <begin position="185"/>
        <end position="207"/>
    </location>
</feature>
<dbReference type="OrthoDB" id="3388334at2"/>
<evidence type="ECO:0000256" key="1">
    <source>
        <dbReference type="SAM" id="Phobius"/>
    </source>
</evidence>
<proteinExistence type="predicted"/>
<dbReference type="EMBL" id="VYSA01000001">
    <property type="protein sequence ID" value="KAA9110978.1"/>
    <property type="molecule type" value="Genomic_DNA"/>
</dbReference>
<name>A0A5J5J832_9MICO</name>
<comment type="caution">
    <text evidence="2">The sequence shown here is derived from an EMBL/GenBank/DDBJ whole genome shotgun (WGS) entry which is preliminary data.</text>
</comment>
<evidence type="ECO:0000313" key="2">
    <source>
        <dbReference type="EMBL" id="KAA9110978.1"/>
    </source>
</evidence>
<protein>
    <submittedName>
        <fullName evidence="2">Uncharacterized protein</fullName>
    </submittedName>
</protein>
<feature type="transmembrane region" description="Helical" evidence="1">
    <location>
        <begin position="6"/>
        <end position="30"/>
    </location>
</feature>